<dbReference type="GO" id="GO:0005634">
    <property type="term" value="C:nucleus"/>
    <property type="evidence" value="ECO:0007669"/>
    <property type="project" value="TreeGrafter"/>
</dbReference>
<sequence>MFSAPTVFVCSATGSQGGSVARQLLSLNMIVRSTTRNIKSPAAVELEVASVHFTEGDWDNVDALRAGISGCDKLYLCLLPNFADLGCELRQAKSILKIAKAAGVKQVVVSTSLGVTQLDAGVQFHPDSFMKMHLTNKKAIEQAALEASFEHCTIIRPGFFMANFLEPKINRYPEVRDNGTWTTCMTASSKLPLVDHEDIAKVAVESFQKPEEFDKREIGVASDLLTVQEALDLVAETAGKPGELKAVFMTDEEVENMGKKQLLMNGEKAMRTMADYIDMESLRKMVELTTFKEFLVREKEVLTETFR</sequence>
<keyword evidence="3" id="KW-0560">Oxidoreductase</keyword>
<evidence type="ECO:0000313" key="6">
    <source>
        <dbReference type="Proteomes" id="UP000308671"/>
    </source>
</evidence>
<dbReference type="PANTHER" id="PTHR42748:SF30">
    <property type="entry name" value="NMRA-LIKE DOMAIN-CONTAINING PROTEIN"/>
    <property type="match status" value="1"/>
</dbReference>
<evidence type="ECO:0000259" key="4">
    <source>
        <dbReference type="Pfam" id="PF05368"/>
    </source>
</evidence>
<dbReference type="SUPFAM" id="SSF51735">
    <property type="entry name" value="NAD(P)-binding Rossmann-fold domains"/>
    <property type="match status" value="1"/>
</dbReference>
<dbReference type="InterPro" id="IPR036291">
    <property type="entry name" value="NAD(P)-bd_dom_sf"/>
</dbReference>
<dbReference type="EMBL" id="PQXL01000653">
    <property type="protein sequence ID" value="THV44378.1"/>
    <property type="molecule type" value="Genomic_DNA"/>
</dbReference>
<dbReference type="AlphaFoldDB" id="A0A4S8QIH5"/>
<accession>A0A4S8QIH5</accession>
<protein>
    <recommendedName>
        <fullName evidence="4">NmrA-like domain-containing protein</fullName>
    </recommendedName>
</protein>
<dbReference type="Proteomes" id="UP000308671">
    <property type="component" value="Unassembled WGS sequence"/>
</dbReference>
<comment type="caution">
    <text evidence="5">The sequence shown here is derived from an EMBL/GenBank/DDBJ whole genome shotgun (WGS) entry which is preliminary data.</text>
</comment>
<organism evidence="5 6">
    <name type="scientific">Botrytis galanthina</name>
    <dbReference type="NCBI Taxonomy" id="278940"/>
    <lineage>
        <taxon>Eukaryota</taxon>
        <taxon>Fungi</taxon>
        <taxon>Dikarya</taxon>
        <taxon>Ascomycota</taxon>
        <taxon>Pezizomycotina</taxon>
        <taxon>Leotiomycetes</taxon>
        <taxon>Helotiales</taxon>
        <taxon>Sclerotiniaceae</taxon>
        <taxon>Botrytis</taxon>
    </lineage>
</organism>
<dbReference type="Gene3D" id="3.90.25.10">
    <property type="entry name" value="UDP-galactose 4-epimerase, domain 1"/>
    <property type="match status" value="1"/>
</dbReference>
<evidence type="ECO:0000256" key="1">
    <source>
        <dbReference type="ARBA" id="ARBA00006328"/>
    </source>
</evidence>
<evidence type="ECO:0000256" key="2">
    <source>
        <dbReference type="ARBA" id="ARBA00022857"/>
    </source>
</evidence>
<comment type="similarity">
    <text evidence="1">Belongs to the NmrA-type oxidoreductase family.</text>
</comment>
<dbReference type="GO" id="GO:0016491">
    <property type="term" value="F:oxidoreductase activity"/>
    <property type="evidence" value="ECO:0007669"/>
    <property type="project" value="UniProtKB-KW"/>
</dbReference>
<dbReference type="Gene3D" id="3.40.50.720">
    <property type="entry name" value="NAD(P)-binding Rossmann-like Domain"/>
    <property type="match status" value="1"/>
</dbReference>
<dbReference type="PANTHER" id="PTHR42748">
    <property type="entry name" value="NITROGEN METABOLITE REPRESSION PROTEIN NMRA FAMILY MEMBER"/>
    <property type="match status" value="1"/>
</dbReference>
<gene>
    <name evidence="5" type="ORF">BGAL_0657g00020</name>
</gene>
<dbReference type="Pfam" id="PF05368">
    <property type="entry name" value="NmrA"/>
    <property type="match status" value="1"/>
</dbReference>
<feature type="domain" description="NmrA-like" evidence="4">
    <location>
        <begin position="6"/>
        <end position="295"/>
    </location>
</feature>
<evidence type="ECO:0000313" key="5">
    <source>
        <dbReference type="EMBL" id="THV44378.1"/>
    </source>
</evidence>
<name>A0A4S8QIH5_9HELO</name>
<reference evidence="5 6" key="1">
    <citation type="submission" date="2017-12" db="EMBL/GenBank/DDBJ databases">
        <title>Comparative genomics of Botrytis spp.</title>
        <authorList>
            <person name="Valero-Jimenez C.A."/>
            <person name="Tapia P."/>
            <person name="Veloso J."/>
            <person name="Silva-Moreno E."/>
            <person name="Staats M."/>
            <person name="Valdes J.H."/>
            <person name="Van Kan J.A.L."/>
        </authorList>
    </citation>
    <scope>NUCLEOTIDE SEQUENCE [LARGE SCALE GENOMIC DNA]</scope>
    <source>
        <strain evidence="5 6">MUCL435</strain>
    </source>
</reference>
<keyword evidence="6" id="KW-1185">Reference proteome</keyword>
<dbReference type="InterPro" id="IPR008030">
    <property type="entry name" value="NmrA-like"/>
</dbReference>
<evidence type="ECO:0000256" key="3">
    <source>
        <dbReference type="ARBA" id="ARBA00023002"/>
    </source>
</evidence>
<keyword evidence="2" id="KW-0521">NADP</keyword>
<dbReference type="OrthoDB" id="3358371at2759"/>
<dbReference type="InterPro" id="IPR051164">
    <property type="entry name" value="NmrA-like_oxidored"/>
</dbReference>
<proteinExistence type="inferred from homology"/>